<dbReference type="CDD" id="cd03891">
    <property type="entry name" value="M20_DapE_proteobac"/>
    <property type="match status" value="1"/>
</dbReference>
<evidence type="ECO:0000313" key="18">
    <source>
        <dbReference type="Proteomes" id="UP000234345"/>
    </source>
</evidence>
<feature type="binding site" evidence="15">
    <location>
        <position position="348"/>
    </location>
    <ligand>
        <name>Zn(2+)</name>
        <dbReference type="ChEBI" id="CHEBI:29105"/>
        <label>2</label>
    </ligand>
</feature>
<sequence length="376" mass="40339">MSDVLELTCDLIARASVTPVDAGCQAVIAQRLSAAGFACEHLRLGEVDNLWATHGRGAPVLVLLGHTDVVPPGPREAWTSDPFDPQIRDGVLYGRGAADMKGSVAAFVVAAEQFVAAHPSHTGTLAVLLTSDEEGDAIDGVRRVADVFRERGQTIDWCITGEPSSTERLGDLLRVGRRGSLSGTLTVKGVQGHVAYPHKARNPIHLAAPALAELVARQWDDGFESFPPTSLQLSNIHAGTGANNVIPGELQVAFNLRYTPHWDAPRLEAEITALLDRHALDYALRWHRSGEPFYTPEGRLRSVAREVLGEFAGAPPEESTGGGTSDARFIAPLGAQCIEVGPVNASIHQVDEHVRVADLQALPALYRQLIERLLVG</sequence>
<dbReference type="InterPro" id="IPR050072">
    <property type="entry name" value="Peptidase_M20A"/>
</dbReference>
<feature type="active site" description="Proton acceptor" evidence="15">
    <location>
        <position position="133"/>
    </location>
</feature>
<feature type="binding site" evidence="15">
    <location>
        <position position="66"/>
    </location>
    <ligand>
        <name>Zn(2+)</name>
        <dbReference type="ChEBI" id="CHEBI:29105"/>
        <label>1</label>
    </ligand>
</feature>
<evidence type="ECO:0000256" key="12">
    <source>
        <dbReference type="ARBA" id="ARBA00023285"/>
    </source>
</evidence>
<dbReference type="RefSeq" id="WP_099801445.1">
    <property type="nucleotide sequence ID" value="NZ_OCZC01000072.1"/>
</dbReference>
<evidence type="ECO:0000256" key="13">
    <source>
        <dbReference type="ARBA" id="ARBA00031891"/>
    </source>
</evidence>
<dbReference type="GO" id="GO:0008777">
    <property type="term" value="F:acetylornithine deacetylase activity"/>
    <property type="evidence" value="ECO:0007669"/>
    <property type="project" value="TreeGrafter"/>
</dbReference>
<dbReference type="NCBIfam" id="TIGR01246">
    <property type="entry name" value="dapE_proteo"/>
    <property type="match status" value="1"/>
</dbReference>
<dbReference type="Proteomes" id="UP000234345">
    <property type="component" value="Unassembled WGS sequence"/>
</dbReference>
<dbReference type="PROSITE" id="PS00759">
    <property type="entry name" value="ARGE_DAPE_CPG2_2"/>
    <property type="match status" value="1"/>
</dbReference>
<dbReference type="PANTHER" id="PTHR43808:SF31">
    <property type="entry name" value="N-ACETYL-L-CITRULLINE DEACETYLASE"/>
    <property type="match status" value="1"/>
</dbReference>
<dbReference type="PANTHER" id="PTHR43808">
    <property type="entry name" value="ACETYLORNITHINE DEACETYLASE"/>
    <property type="match status" value="1"/>
</dbReference>
<evidence type="ECO:0000313" key="17">
    <source>
        <dbReference type="EMBL" id="SOO25388.1"/>
    </source>
</evidence>
<evidence type="ECO:0000256" key="7">
    <source>
        <dbReference type="ARBA" id="ARBA00022723"/>
    </source>
</evidence>
<keyword evidence="12 15" id="KW-0170">Cobalt</keyword>
<gene>
    <name evidence="15 17" type="primary">dapE</name>
    <name evidence="17" type="ORF">XFF6991_450064</name>
</gene>
<evidence type="ECO:0000256" key="9">
    <source>
        <dbReference type="ARBA" id="ARBA00022833"/>
    </source>
</evidence>
<dbReference type="Gene3D" id="3.40.630.10">
    <property type="entry name" value="Zn peptidases"/>
    <property type="match status" value="2"/>
</dbReference>
<feature type="active site" evidence="15">
    <location>
        <position position="68"/>
    </location>
</feature>
<keyword evidence="6 15" id="KW-0028">Amino-acid biosynthesis</keyword>
<evidence type="ECO:0000256" key="2">
    <source>
        <dbReference type="ARBA" id="ARBA00006746"/>
    </source>
</evidence>
<dbReference type="SUPFAM" id="SSF53187">
    <property type="entry name" value="Zn-dependent exopeptidases"/>
    <property type="match status" value="1"/>
</dbReference>
<comment type="similarity">
    <text evidence="2 15">Belongs to the peptidase M20A family. DapE subfamily.</text>
</comment>
<comment type="pathway">
    <text evidence="1 15">Amino-acid biosynthesis; L-lysine biosynthesis via DAP pathway; LL-2,6-diaminopimelate from (S)-tetrahydrodipicolinate (succinylase route): step 3/3.</text>
</comment>
<dbReference type="GO" id="GO:0008270">
    <property type="term" value="F:zinc ion binding"/>
    <property type="evidence" value="ECO:0007669"/>
    <property type="project" value="UniProtKB-UniRule"/>
</dbReference>
<feature type="domain" description="Peptidase M20 dimerisation" evidence="16">
    <location>
        <begin position="175"/>
        <end position="282"/>
    </location>
</feature>
<feature type="binding site" evidence="15">
    <location>
        <position position="99"/>
    </location>
    <ligand>
        <name>Zn(2+)</name>
        <dbReference type="ChEBI" id="CHEBI:29105"/>
        <label>1</label>
    </ligand>
</feature>
<dbReference type="InterPro" id="IPR002933">
    <property type="entry name" value="Peptidase_M20"/>
</dbReference>
<protein>
    <recommendedName>
        <fullName evidence="5 15">Succinyl-diaminopimelate desuccinylase</fullName>
        <shortName evidence="15">SDAP desuccinylase</shortName>
        <ecNumber evidence="4 15">3.5.1.18</ecNumber>
    </recommendedName>
    <alternativeName>
        <fullName evidence="13 15">N-succinyl-LL-2,6-diaminoheptanedioate amidohydrolase</fullName>
    </alternativeName>
</protein>
<evidence type="ECO:0000256" key="4">
    <source>
        <dbReference type="ARBA" id="ARBA00011921"/>
    </source>
</evidence>
<evidence type="ECO:0000256" key="6">
    <source>
        <dbReference type="ARBA" id="ARBA00022605"/>
    </source>
</evidence>
<dbReference type="InterPro" id="IPR001261">
    <property type="entry name" value="ArgE/DapE_CS"/>
</dbReference>
<dbReference type="InterPro" id="IPR005941">
    <property type="entry name" value="DapE_proteobac"/>
</dbReference>
<comment type="caution">
    <text evidence="17">The sequence shown here is derived from an EMBL/GenBank/DDBJ whole genome shotgun (WGS) entry which is preliminary data.</text>
</comment>
<dbReference type="HAMAP" id="MF_01690">
    <property type="entry name" value="DapE"/>
    <property type="match status" value="1"/>
</dbReference>
<dbReference type="Pfam" id="PF07687">
    <property type="entry name" value="M20_dimer"/>
    <property type="match status" value="1"/>
</dbReference>
<dbReference type="GO" id="GO:0009089">
    <property type="term" value="P:lysine biosynthetic process via diaminopimelate"/>
    <property type="evidence" value="ECO:0007669"/>
    <property type="project" value="UniProtKB-UniRule"/>
</dbReference>
<evidence type="ECO:0000259" key="16">
    <source>
        <dbReference type="Pfam" id="PF07687"/>
    </source>
</evidence>
<keyword evidence="9 15" id="KW-0862">Zinc</keyword>
<dbReference type="EMBL" id="OCZC01000072">
    <property type="protein sequence ID" value="SOO25388.1"/>
    <property type="molecule type" value="Genomic_DNA"/>
</dbReference>
<feature type="binding site" evidence="15">
    <location>
        <position position="134"/>
    </location>
    <ligand>
        <name>Zn(2+)</name>
        <dbReference type="ChEBI" id="CHEBI:29105"/>
        <label>2</label>
    </ligand>
</feature>
<dbReference type="FunFam" id="3.40.630.10:FF:000005">
    <property type="entry name" value="Succinyl-diaminopimelate desuccinylase"/>
    <property type="match status" value="1"/>
</dbReference>
<keyword evidence="8 15" id="KW-0378">Hydrolase</keyword>
<dbReference type="UniPathway" id="UPA00034">
    <property type="reaction ID" value="UER00021"/>
</dbReference>
<evidence type="ECO:0000256" key="15">
    <source>
        <dbReference type="HAMAP-Rule" id="MF_01690"/>
    </source>
</evidence>
<name>A0A7Z7J160_XANCH</name>
<keyword evidence="10 15" id="KW-0220">Diaminopimelate biosynthesis</keyword>
<dbReference type="Pfam" id="PF01546">
    <property type="entry name" value="Peptidase_M20"/>
    <property type="match status" value="1"/>
</dbReference>
<feature type="binding site" evidence="15">
    <location>
        <position position="162"/>
    </location>
    <ligand>
        <name>Zn(2+)</name>
        <dbReference type="ChEBI" id="CHEBI:29105"/>
        <label>1</label>
    </ligand>
</feature>
<comment type="cofactor">
    <cofactor evidence="15">
        <name>Zn(2+)</name>
        <dbReference type="ChEBI" id="CHEBI:29105"/>
    </cofactor>
    <cofactor evidence="15">
        <name>Co(2+)</name>
        <dbReference type="ChEBI" id="CHEBI:48828"/>
    </cofactor>
    <text evidence="15">Binds 2 Zn(2+) or Co(2+) ions per subunit.</text>
</comment>
<accession>A0A7Z7J160</accession>
<reference evidence="17 18" key="1">
    <citation type="submission" date="2017-10" db="EMBL/GenBank/DDBJ databases">
        <authorList>
            <person name="Regsiter A."/>
            <person name="William W."/>
        </authorList>
    </citation>
    <scope>NUCLEOTIDE SEQUENCE [LARGE SCALE GENOMIC DNA]</scope>
    <source>
        <strain evidence="17 18">CFBP6991</strain>
    </source>
</reference>
<evidence type="ECO:0000256" key="3">
    <source>
        <dbReference type="ARBA" id="ARBA00011738"/>
    </source>
</evidence>
<evidence type="ECO:0000256" key="5">
    <source>
        <dbReference type="ARBA" id="ARBA00022391"/>
    </source>
</evidence>
<dbReference type="GO" id="GO:0050897">
    <property type="term" value="F:cobalt ion binding"/>
    <property type="evidence" value="ECO:0007669"/>
    <property type="project" value="UniProtKB-UniRule"/>
</dbReference>
<dbReference type="NCBIfam" id="NF009557">
    <property type="entry name" value="PRK13009.1"/>
    <property type="match status" value="1"/>
</dbReference>
<comment type="subunit">
    <text evidence="3 15">Homodimer.</text>
</comment>
<evidence type="ECO:0000256" key="14">
    <source>
        <dbReference type="ARBA" id="ARBA00051301"/>
    </source>
</evidence>
<keyword evidence="11 15" id="KW-0457">Lysine biosynthesis</keyword>
<feature type="binding site" evidence="15">
    <location>
        <position position="99"/>
    </location>
    <ligand>
        <name>Zn(2+)</name>
        <dbReference type="ChEBI" id="CHEBI:29105"/>
        <label>2</label>
    </ligand>
</feature>
<organism evidence="17 18">
    <name type="scientific">Xanthomonas campestris pv. phaseoli</name>
    <dbReference type="NCBI Taxonomy" id="317013"/>
    <lineage>
        <taxon>Bacteria</taxon>
        <taxon>Pseudomonadati</taxon>
        <taxon>Pseudomonadota</taxon>
        <taxon>Gammaproteobacteria</taxon>
        <taxon>Lysobacterales</taxon>
        <taxon>Lysobacteraceae</taxon>
        <taxon>Xanthomonas</taxon>
    </lineage>
</organism>
<evidence type="ECO:0000256" key="1">
    <source>
        <dbReference type="ARBA" id="ARBA00005130"/>
    </source>
</evidence>
<dbReference type="SUPFAM" id="SSF55031">
    <property type="entry name" value="Bacterial exopeptidase dimerisation domain"/>
    <property type="match status" value="1"/>
</dbReference>
<evidence type="ECO:0000256" key="11">
    <source>
        <dbReference type="ARBA" id="ARBA00023154"/>
    </source>
</evidence>
<dbReference type="InterPro" id="IPR036264">
    <property type="entry name" value="Bact_exopeptidase_dim_dom"/>
</dbReference>
<dbReference type="AlphaFoldDB" id="A0A7Z7J160"/>
<dbReference type="EC" id="3.5.1.18" evidence="4 15"/>
<evidence type="ECO:0000256" key="8">
    <source>
        <dbReference type="ARBA" id="ARBA00022801"/>
    </source>
</evidence>
<dbReference type="GO" id="GO:0009014">
    <property type="term" value="F:succinyl-diaminopimelate desuccinylase activity"/>
    <property type="evidence" value="ECO:0007669"/>
    <property type="project" value="UniProtKB-UniRule"/>
</dbReference>
<dbReference type="GO" id="GO:0019877">
    <property type="term" value="P:diaminopimelate biosynthetic process"/>
    <property type="evidence" value="ECO:0007669"/>
    <property type="project" value="UniProtKB-UniRule"/>
</dbReference>
<dbReference type="InterPro" id="IPR011650">
    <property type="entry name" value="Peptidase_M20_dimer"/>
</dbReference>
<comment type="function">
    <text evidence="15">Catalyzes the hydrolysis of N-succinyl-L,L-diaminopimelic acid (SDAP), forming succinate and LL-2,6-diaminopimelate (DAP), an intermediate involved in the bacterial biosynthesis of lysine and meso-diaminopimelic acid, an essential component of bacterial cell walls.</text>
</comment>
<dbReference type="GO" id="GO:0006526">
    <property type="term" value="P:L-arginine biosynthetic process"/>
    <property type="evidence" value="ECO:0007669"/>
    <property type="project" value="TreeGrafter"/>
</dbReference>
<evidence type="ECO:0000256" key="10">
    <source>
        <dbReference type="ARBA" id="ARBA00022915"/>
    </source>
</evidence>
<proteinExistence type="inferred from homology"/>
<comment type="catalytic activity">
    <reaction evidence="14 15">
        <text>N-succinyl-(2S,6S)-2,6-diaminopimelate + H2O = (2S,6S)-2,6-diaminopimelate + succinate</text>
        <dbReference type="Rhea" id="RHEA:22608"/>
        <dbReference type="ChEBI" id="CHEBI:15377"/>
        <dbReference type="ChEBI" id="CHEBI:30031"/>
        <dbReference type="ChEBI" id="CHEBI:57609"/>
        <dbReference type="ChEBI" id="CHEBI:58087"/>
        <dbReference type="EC" id="3.5.1.18"/>
    </reaction>
</comment>
<keyword evidence="7 15" id="KW-0479">Metal-binding</keyword>